<dbReference type="InterPro" id="IPR022791">
    <property type="entry name" value="L-PG_synthase/AglD"/>
</dbReference>
<accession>A0A1L8RHF8</accession>
<dbReference type="InterPro" id="IPR024320">
    <property type="entry name" value="LPG_synthase_C"/>
</dbReference>
<keyword evidence="8 14" id="KW-1133">Transmembrane helix</keyword>
<feature type="transmembrane region" description="Helical" evidence="14">
    <location>
        <begin position="389"/>
        <end position="408"/>
    </location>
</feature>
<feature type="transmembrane region" description="Helical" evidence="14">
    <location>
        <begin position="420"/>
        <end position="442"/>
    </location>
</feature>
<feature type="transmembrane region" description="Helical" evidence="14">
    <location>
        <begin position="141"/>
        <end position="161"/>
    </location>
</feature>
<feature type="transmembrane region" description="Helical" evidence="14">
    <location>
        <begin position="176"/>
        <end position="196"/>
    </location>
</feature>
<keyword evidence="10 14" id="KW-0472">Membrane</keyword>
<evidence type="ECO:0000313" key="17">
    <source>
        <dbReference type="Proteomes" id="UP000181884"/>
    </source>
</evidence>
<evidence type="ECO:0000256" key="11">
    <source>
        <dbReference type="ARBA" id="ARBA00023251"/>
    </source>
</evidence>
<dbReference type="SUPFAM" id="SSF55729">
    <property type="entry name" value="Acyl-CoA N-acyltransferases (Nat)"/>
    <property type="match status" value="1"/>
</dbReference>
<evidence type="ECO:0000256" key="10">
    <source>
        <dbReference type="ARBA" id="ARBA00023136"/>
    </source>
</evidence>
<evidence type="ECO:0000256" key="13">
    <source>
        <dbReference type="ARBA" id="ARBA00047540"/>
    </source>
</evidence>
<comment type="subcellular location">
    <subcellularLocation>
        <location evidence="1 14">Cell membrane</location>
        <topology evidence="1 14">Multi-pass membrane protein</topology>
    </subcellularLocation>
</comment>
<dbReference type="PANTHER" id="PTHR34697">
    <property type="entry name" value="PHOSPHATIDYLGLYCEROL LYSYLTRANSFERASE"/>
    <property type="match status" value="1"/>
</dbReference>
<proteinExistence type="inferred from homology"/>
<dbReference type="EMBL" id="JXKH01000002">
    <property type="protein sequence ID" value="OJG19145.1"/>
    <property type="molecule type" value="Genomic_DNA"/>
</dbReference>
<dbReference type="GO" id="GO:0006629">
    <property type="term" value="P:lipid metabolic process"/>
    <property type="evidence" value="ECO:0007669"/>
    <property type="project" value="UniProtKB-KW"/>
</dbReference>
<dbReference type="NCBIfam" id="NF033480">
    <property type="entry name" value="bifunc_MprF"/>
    <property type="match status" value="1"/>
</dbReference>
<evidence type="ECO:0000256" key="5">
    <source>
        <dbReference type="ARBA" id="ARBA00022475"/>
    </source>
</evidence>
<protein>
    <recommendedName>
        <fullName evidence="4 14">Phosphatidylglycerol lysyltransferase</fullName>
        <ecNumber evidence="3 14">2.3.2.3</ecNumber>
    </recommendedName>
    <alternativeName>
        <fullName evidence="12 14">Lysylphosphatidylglycerol synthase</fullName>
    </alternativeName>
</protein>
<feature type="transmembrane region" description="Helical" evidence="14">
    <location>
        <begin position="208"/>
        <end position="226"/>
    </location>
</feature>
<dbReference type="AlphaFoldDB" id="A0A1L8RHF8"/>
<dbReference type="InterPro" id="IPR016181">
    <property type="entry name" value="Acyl_CoA_acyltransferase"/>
</dbReference>
<evidence type="ECO:0000256" key="6">
    <source>
        <dbReference type="ARBA" id="ARBA00022679"/>
    </source>
</evidence>
<evidence type="ECO:0000259" key="15">
    <source>
        <dbReference type="Pfam" id="PF09924"/>
    </source>
</evidence>
<sequence length="838" mass="94992">MIVVAELFSISKSINFQQLSNIFADLPLWKILLMLVIGLVAVVPMVGYDVILNRILKQKPKPQYLFETSWLINTINNVAGFGGLISIGLRSEFYGKEAEGKDVAKALSKIFLFLMSGLSIFSLIGFLLLRLDHVPSYVDQYWIWLLGGSLYFPVVFIISVVKKEGYVGGLAASDRLGLVLTSFLEWAGVLGSFLAIGQLMGISVRPTVVILLFIAASVIGIVSMIPGELGSFDLMMIIGLSAVGVNREQVVAWILLYRLFYYIIPFFIGCVFFAKNLSGSLNDRYNGLPKDLATEMAHKIVVFLLYFSGVMMVLSATIPQAFQEFKWLARLNPLSFHLVSQFPSILLGFLLIIMGRGIAARVKRAYLPTIITLAVALGYTIFLDFSWGVIGYLGILLVIVIFSKPELFREQLVYSWEMRTFDGVIFAALTLLYLGIGVYNLPRFPHHNHRFVSFLFFPSEKVWLSGFLAIILMTLFIYLFLRYLGGVKHQLGEPVNDARVLKLLDTYGGNGDSQLIFLKDKVMSLYKNDEGEETVLFQFKTYNDKVVLMGDPSGKKSDFPAALAQLVNEADRWGYHLVLYEVTEEFVLMMHDFGYDFMKMGEEAHVDLPTFTTSGKKMKSQRAVLNRIERENYQFEVVNPPFSDDFMNELQAVSDEWLAGRREKGFSLGYFSRDYLSHAPIAVVKDEQGAIVSFANFMPTYSKEEGTIDLMRHSKSAPSGVMDFLFIHLFDYMRDEGVQFFNLGMAPLANVGTSRKSFFQERVASLIYQFGSRFYSFQGLKDYKEKYATSWISKYTLYSRDSSLIYVMLVLLIIDNAPVDQRKPMHGVKRIIKHIIER</sequence>
<comment type="catalytic activity">
    <reaction evidence="13 14">
        <text>L-lysyl-tRNA(Lys) + a 1,2-diacyl-sn-glycero-3-phospho-(1'-sn-glycerol) = a 1,2-diacyl-sn-glycero-3-phospho-1'-(3'-O-L-lysyl)-sn-glycerol + tRNA(Lys)</text>
        <dbReference type="Rhea" id="RHEA:10668"/>
        <dbReference type="Rhea" id="RHEA-COMP:9696"/>
        <dbReference type="Rhea" id="RHEA-COMP:9697"/>
        <dbReference type="ChEBI" id="CHEBI:64716"/>
        <dbReference type="ChEBI" id="CHEBI:75792"/>
        <dbReference type="ChEBI" id="CHEBI:78442"/>
        <dbReference type="ChEBI" id="CHEBI:78529"/>
        <dbReference type="EC" id="2.3.2.3"/>
    </reaction>
</comment>
<feature type="transmembrane region" description="Helical" evidence="14">
    <location>
        <begin position="300"/>
        <end position="322"/>
    </location>
</feature>
<dbReference type="InterPro" id="IPR051211">
    <property type="entry name" value="PG_lysyltransferase"/>
</dbReference>
<feature type="transmembrane region" description="Helical" evidence="14">
    <location>
        <begin position="334"/>
        <end position="353"/>
    </location>
</feature>
<dbReference type="GO" id="GO:0005886">
    <property type="term" value="C:plasma membrane"/>
    <property type="evidence" value="ECO:0007669"/>
    <property type="project" value="UniProtKB-SubCell"/>
</dbReference>
<feature type="transmembrane region" description="Helical" evidence="14">
    <location>
        <begin position="462"/>
        <end position="481"/>
    </location>
</feature>
<dbReference type="PANTHER" id="PTHR34697:SF2">
    <property type="entry name" value="PHOSPHATIDYLGLYCEROL LYSYLTRANSFERASE"/>
    <property type="match status" value="1"/>
</dbReference>
<keyword evidence="7 14" id="KW-0812">Transmembrane</keyword>
<dbReference type="STRING" id="214095.RU97_GL000716"/>
<feature type="transmembrane region" description="Helical" evidence="14">
    <location>
        <begin position="31"/>
        <end position="52"/>
    </location>
</feature>
<evidence type="ECO:0000313" key="16">
    <source>
        <dbReference type="EMBL" id="OJG19145.1"/>
    </source>
</evidence>
<evidence type="ECO:0000256" key="4">
    <source>
        <dbReference type="ARBA" id="ARBA00021546"/>
    </source>
</evidence>
<name>A0A1L8RHF8_9ENTE</name>
<evidence type="ECO:0000256" key="14">
    <source>
        <dbReference type="RuleBase" id="RU363042"/>
    </source>
</evidence>
<evidence type="ECO:0000256" key="2">
    <source>
        <dbReference type="ARBA" id="ARBA00008627"/>
    </source>
</evidence>
<comment type="caution">
    <text evidence="16">The sequence shown here is derived from an EMBL/GenBank/DDBJ whole genome shotgun (WGS) entry which is preliminary data.</text>
</comment>
<dbReference type="Pfam" id="PF03706">
    <property type="entry name" value="LPG_synthase_TM"/>
    <property type="match status" value="1"/>
</dbReference>
<keyword evidence="6 14" id="KW-0808">Transferase</keyword>
<evidence type="ECO:0000256" key="8">
    <source>
        <dbReference type="ARBA" id="ARBA00022989"/>
    </source>
</evidence>
<evidence type="ECO:0000256" key="12">
    <source>
        <dbReference type="ARBA" id="ARBA00031899"/>
    </source>
</evidence>
<feature type="transmembrane region" description="Helical" evidence="14">
    <location>
        <begin position="250"/>
        <end position="274"/>
    </location>
</feature>
<evidence type="ECO:0000256" key="9">
    <source>
        <dbReference type="ARBA" id="ARBA00023098"/>
    </source>
</evidence>
<feature type="transmembrane region" description="Helical" evidence="14">
    <location>
        <begin position="110"/>
        <end position="129"/>
    </location>
</feature>
<evidence type="ECO:0000256" key="1">
    <source>
        <dbReference type="ARBA" id="ARBA00004651"/>
    </source>
</evidence>
<evidence type="ECO:0000256" key="3">
    <source>
        <dbReference type="ARBA" id="ARBA00012014"/>
    </source>
</evidence>
<organism evidence="16 17">
    <name type="scientific">Enterococcus canis</name>
    <dbReference type="NCBI Taxonomy" id="214095"/>
    <lineage>
        <taxon>Bacteria</taxon>
        <taxon>Bacillati</taxon>
        <taxon>Bacillota</taxon>
        <taxon>Bacilli</taxon>
        <taxon>Lactobacillales</taxon>
        <taxon>Enterococcaceae</taxon>
        <taxon>Enterococcus</taxon>
    </lineage>
</organism>
<dbReference type="GO" id="GO:0050071">
    <property type="term" value="F:phosphatidylglycerol lysyltransferase activity"/>
    <property type="evidence" value="ECO:0007669"/>
    <property type="project" value="UniProtKB-EC"/>
</dbReference>
<keyword evidence="9 14" id="KW-0443">Lipid metabolism</keyword>
<dbReference type="Pfam" id="PF09924">
    <property type="entry name" value="LPG_synthase_C"/>
    <property type="match status" value="1"/>
</dbReference>
<keyword evidence="5" id="KW-1003">Cell membrane</keyword>
<keyword evidence="17" id="KW-1185">Reference proteome</keyword>
<dbReference type="EC" id="2.3.2.3" evidence="3 14"/>
<dbReference type="Proteomes" id="UP000181884">
    <property type="component" value="Unassembled WGS sequence"/>
</dbReference>
<feature type="domain" description="Phosphatidylglycerol lysyltransferase C-terminal" evidence="15">
    <location>
        <begin position="503"/>
        <end position="798"/>
    </location>
</feature>
<dbReference type="GO" id="GO:0055091">
    <property type="term" value="P:phospholipid homeostasis"/>
    <property type="evidence" value="ECO:0007669"/>
    <property type="project" value="TreeGrafter"/>
</dbReference>
<comment type="function">
    <text evidence="14">Catalyzes the transfer of a lysyl group from L-lysyl-tRNA(Lys) to membrane-bound phosphatidylglycerol (PG), which produces lysylphosphatidylglycerol (LPG), a major component of the bacterial membrane with a positive net charge. LPG synthesis contributes to bacterial virulence as it is involved in the resistance mechanism against cationic antimicrobial peptides (CAMP) produces by the host's immune system (defensins, cathelicidins) and by the competing microorganisms.</text>
</comment>
<gene>
    <name evidence="14" type="primary">mprF</name>
    <name evidence="16" type="ORF">RU97_GL000716</name>
</gene>
<comment type="similarity">
    <text evidence="2 14">Belongs to the LPG synthase family.</text>
</comment>
<dbReference type="GO" id="GO:0046677">
    <property type="term" value="P:response to antibiotic"/>
    <property type="evidence" value="ECO:0007669"/>
    <property type="project" value="UniProtKB-KW"/>
</dbReference>
<evidence type="ECO:0000256" key="7">
    <source>
        <dbReference type="ARBA" id="ARBA00022692"/>
    </source>
</evidence>
<keyword evidence="11 14" id="KW-0046">Antibiotic resistance</keyword>
<feature type="transmembrane region" description="Helical" evidence="14">
    <location>
        <begin position="64"/>
        <end position="90"/>
    </location>
</feature>
<reference evidence="16 17" key="1">
    <citation type="submission" date="2014-12" db="EMBL/GenBank/DDBJ databases">
        <title>Draft genome sequences of 29 type strains of Enterococci.</title>
        <authorList>
            <person name="Zhong Z."/>
            <person name="Sun Z."/>
            <person name="Liu W."/>
            <person name="Zhang W."/>
            <person name="Zhang H."/>
        </authorList>
    </citation>
    <scope>NUCLEOTIDE SEQUENCE [LARGE SCALE GENOMIC DNA]</scope>
    <source>
        <strain evidence="16 17">DSM 17029</strain>
    </source>
</reference>